<protein>
    <submittedName>
        <fullName evidence="1">Uncharacterized protein</fullName>
    </submittedName>
</protein>
<proteinExistence type="predicted"/>
<gene>
    <name evidence="1" type="ORF">CUJ84_Chr002432</name>
</gene>
<evidence type="ECO:0000313" key="1">
    <source>
        <dbReference type="EMBL" id="AUW42787.1"/>
    </source>
</evidence>
<dbReference type="EMBL" id="CP025012">
    <property type="protein sequence ID" value="AUW42787.1"/>
    <property type="molecule type" value="Genomic_DNA"/>
</dbReference>
<organism evidence="1 2">
    <name type="scientific">Rhizobium leguminosarum</name>
    <dbReference type="NCBI Taxonomy" id="384"/>
    <lineage>
        <taxon>Bacteria</taxon>
        <taxon>Pseudomonadati</taxon>
        <taxon>Pseudomonadota</taxon>
        <taxon>Alphaproteobacteria</taxon>
        <taxon>Hyphomicrobiales</taxon>
        <taxon>Rhizobiaceae</taxon>
        <taxon>Rhizobium/Agrobacterium group</taxon>
        <taxon>Rhizobium</taxon>
    </lineage>
</organism>
<evidence type="ECO:0000313" key="2">
    <source>
        <dbReference type="Proteomes" id="UP000238523"/>
    </source>
</evidence>
<reference evidence="1 2" key="1">
    <citation type="submission" date="2017-11" db="EMBL/GenBank/DDBJ databases">
        <title>Complete genome of Rhizobium leguminosarum Norway, an ineffective micro-symbiont.</title>
        <authorList>
            <person name="Hoffrichter A."/>
            <person name="Liang J."/>
            <person name="Brachmann A."/>
            <person name="Marin M."/>
        </authorList>
    </citation>
    <scope>NUCLEOTIDE SEQUENCE [LARGE SCALE GENOMIC DNA]</scope>
    <source>
        <strain evidence="1 2">Norway</strain>
    </source>
</reference>
<sequence>MSSWSNVRSGRSRRTLEHDAEKCERFSDDIMLYFFDSDPDSDFRPNGPKIIRIWLNFSAWQWRQKRIVEPLAALRSRFTML</sequence>
<dbReference type="AlphaFoldDB" id="A0A2K9Z3G2"/>
<name>A0A2K9Z3G2_RHILE</name>
<dbReference type="Proteomes" id="UP000238523">
    <property type="component" value="Chromosome"/>
</dbReference>
<accession>A0A2K9Z3G2</accession>